<accession>A0A8H6FJ66</accession>
<feature type="region of interest" description="Disordered" evidence="1">
    <location>
        <begin position="438"/>
        <end position="473"/>
    </location>
</feature>
<dbReference type="RefSeq" id="XP_037159665.1">
    <property type="nucleotide sequence ID" value="XM_037313393.1"/>
</dbReference>
<gene>
    <name evidence="2" type="ORF">HO173_011513</name>
</gene>
<proteinExistence type="predicted"/>
<dbReference type="OrthoDB" id="10642995at2759"/>
<feature type="compositionally biased region" description="Basic and acidic residues" evidence="1">
    <location>
        <begin position="451"/>
        <end position="463"/>
    </location>
</feature>
<dbReference type="GeneID" id="59293155"/>
<dbReference type="AlphaFoldDB" id="A0A8H6FJ66"/>
<dbReference type="EMBL" id="JACCJC010000072">
    <property type="protein sequence ID" value="KAF6229473.1"/>
    <property type="molecule type" value="Genomic_DNA"/>
</dbReference>
<comment type="caution">
    <text evidence="2">The sequence shown here is derived from an EMBL/GenBank/DDBJ whole genome shotgun (WGS) entry which is preliminary data.</text>
</comment>
<evidence type="ECO:0000313" key="3">
    <source>
        <dbReference type="Proteomes" id="UP000578531"/>
    </source>
</evidence>
<sequence>MSMAKVVLAQDETIIIASAQSIVNPAEYILDSTAIAPGSAAVLIDGQTVSADPAKDLFINGAEVLTGYPTASFTSIFASASTTAFSNSVMSGVDDSSSGSGSSGSQLTSIGSGSMSASSALGSFPTILSQHSNITVPATSTATGSNHSDSVIPWLVSTGLTLHTNKASSASSIAPNGNVNAKSASSASSIAPGLDTNINSASSASHSSRVASVAGSSSRAGTNVSPTGSNTFVQSNKSTGLAASVTGVTSLSSNGTSFVLGSPSTRLLTSSLATAITALGLSNTVSPMTVASSSIASLMPASITSGPTISMPIITVEPTGSVASAAGISLGGLIVGISQEAQTLSNIVTNSASSSSYVLKIQAVESKWDNFFRQVGGDNPPSYDSACTGGGLTGLLELVGCISSGLDKIRLGIEGIDKTNPGPALTDIEEVIANVAEMAQEEEEEEEEEERTQNESQAHKTQESTRTPSISVGSSTLSSSAILSSVSSSVSSSAVSSGIMTDPPCDTNIPQALPSGYSIDNGAAEVVLGFVGDILL</sequence>
<feature type="compositionally biased region" description="Acidic residues" evidence="1">
    <location>
        <begin position="439"/>
        <end position="450"/>
    </location>
</feature>
<feature type="compositionally biased region" description="Low complexity" evidence="1">
    <location>
        <begin position="212"/>
        <end position="221"/>
    </location>
</feature>
<organism evidence="2 3">
    <name type="scientific">Letharia columbiana</name>
    <dbReference type="NCBI Taxonomy" id="112416"/>
    <lineage>
        <taxon>Eukaryota</taxon>
        <taxon>Fungi</taxon>
        <taxon>Dikarya</taxon>
        <taxon>Ascomycota</taxon>
        <taxon>Pezizomycotina</taxon>
        <taxon>Lecanoromycetes</taxon>
        <taxon>OSLEUM clade</taxon>
        <taxon>Lecanoromycetidae</taxon>
        <taxon>Lecanorales</taxon>
        <taxon>Lecanorineae</taxon>
        <taxon>Parmeliaceae</taxon>
        <taxon>Letharia</taxon>
    </lineage>
</organism>
<evidence type="ECO:0000313" key="2">
    <source>
        <dbReference type="EMBL" id="KAF6229473.1"/>
    </source>
</evidence>
<evidence type="ECO:0000256" key="1">
    <source>
        <dbReference type="SAM" id="MobiDB-lite"/>
    </source>
</evidence>
<protein>
    <submittedName>
        <fullName evidence="2">Uncharacterized protein</fullName>
    </submittedName>
</protein>
<feature type="compositionally biased region" description="Polar residues" evidence="1">
    <location>
        <begin position="222"/>
        <end position="235"/>
    </location>
</feature>
<dbReference type="Proteomes" id="UP000578531">
    <property type="component" value="Unassembled WGS sequence"/>
</dbReference>
<feature type="region of interest" description="Disordered" evidence="1">
    <location>
        <begin position="212"/>
        <end position="235"/>
    </location>
</feature>
<keyword evidence="3" id="KW-1185">Reference proteome</keyword>
<reference evidence="2 3" key="1">
    <citation type="journal article" date="2020" name="Genomics">
        <title>Complete, high-quality genomes from long-read metagenomic sequencing of two wolf lichen thalli reveals enigmatic genome architecture.</title>
        <authorList>
            <person name="McKenzie S.K."/>
            <person name="Walston R.F."/>
            <person name="Allen J.L."/>
        </authorList>
    </citation>
    <scope>NUCLEOTIDE SEQUENCE [LARGE SCALE GENOMIC DNA]</scope>
    <source>
        <strain evidence="2">WasteWater2</strain>
    </source>
</reference>
<name>A0A8H6FJ66_9LECA</name>